<reference evidence="2 3" key="1">
    <citation type="submission" date="2016-02" db="EMBL/GenBank/DDBJ databases">
        <title>Complete genome sequence and transcriptome regulation of the pentose utilising yeast Sugiyamaella lignohabitans.</title>
        <authorList>
            <person name="Bellasio M."/>
            <person name="Peymann A."/>
            <person name="Valli M."/>
            <person name="Sipitzky M."/>
            <person name="Graf A."/>
            <person name="Sauer M."/>
            <person name="Marx H."/>
            <person name="Mattanovich D."/>
        </authorList>
    </citation>
    <scope>NUCLEOTIDE SEQUENCE [LARGE SCALE GENOMIC DNA]</scope>
    <source>
        <strain evidence="2 3">CBS 10342</strain>
    </source>
</reference>
<proteinExistence type="predicted"/>
<evidence type="ECO:0000313" key="2">
    <source>
        <dbReference type="EMBL" id="ANB15758.1"/>
    </source>
</evidence>
<feature type="compositionally biased region" description="Low complexity" evidence="1">
    <location>
        <begin position="38"/>
        <end position="48"/>
    </location>
</feature>
<dbReference type="InterPro" id="IPR014807">
    <property type="entry name" value="Coa1"/>
</dbReference>
<feature type="region of interest" description="Disordered" evidence="1">
    <location>
        <begin position="38"/>
        <end position="59"/>
    </location>
</feature>
<sequence length="215" mass="23401">MIQIGLRVQGRALCLGNKSKWFQLFPSVTSTSSLYRYSSSASSTPARSGEPSSTGTKRKPVTVNVELPDVLKDKNFGRNSFVLFCLLMGVSFYGIVKYEAASAPVVSSTLYTLRRSEKGRAILGNNISFGSLMPWISGTVAAASGIVDFSYSVKGDNGFATAHFNSRRDPVTKRFVVLDWSLTTPDGTVVSLMDEDFHPFVPGPKEEPTRRIAGI</sequence>
<organism evidence="2 3">
    <name type="scientific">Sugiyamaella lignohabitans</name>
    <dbReference type="NCBI Taxonomy" id="796027"/>
    <lineage>
        <taxon>Eukaryota</taxon>
        <taxon>Fungi</taxon>
        <taxon>Dikarya</taxon>
        <taxon>Ascomycota</taxon>
        <taxon>Saccharomycotina</taxon>
        <taxon>Dipodascomycetes</taxon>
        <taxon>Dipodascales</taxon>
        <taxon>Trichomonascaceae</taxon>
        <taxon>Sugiyamaella</taxon>
    </lineage>
</organism>
<dbReference type="PANTHER" id="PTHR28523:SF1">
    <property type="entry name" value="CYTOCHROME C OXIDASE ASSEMBLY FACTOR 1"/>
    <property type="match status" value="1"/>
</dbReference>
<protein>
    <submittedName>
        <fullName evidence="2">Coa1p</fullName>
    </submittedName>
</protein>
<dbReference type="PANTHER" id="PTHR28523">
    <property type="entry name" value="CYTOCHROME C OXIDASE ASSEMBLY FACTOR 1"/>
    <property type="match status" value="1"/>
</dbReference>
<evidence type="ECO:0000256" key="1">
    <source>
        <dbReference type="SAM" id="MobiDB-lite"/>
    </source>
</evidence>
<dbReference type="GO" id="GO:0033617">
    <property type="term" value="P:mitochondrial respiratory chain complex IV assembly"/>
    <property type="evidence" value="ECO:0007669"/>
    <property type="project" value="InterPro"/>
</dbReference>
<dbReference type="RefSeq" id="XP_018738235.1">
    <property type="nucleotide sequence ID" value="XM_018880414.1"/>
</dbReference>
<keyword evidence="3" id="KW-1185">Reference proteome</keyword>
<name>A0A167FVQ6_9ASCO</name>
<gene>
    <name evidence="2" type="primary">COA1</name>
    <name evidence="2" type="ORF">AWJ20_3402</name>
</gene>
<dbReference type="GO" id="GO:0005743">
    <property type="term" value="C:mitochondrial inner membrane"/>
    <property type="evidence" value="ECO:0007669"/>
    <property type="project" value="TreeGrafter"/>
</dbReference>
<accession>A0A167FVQ6</accession>
<dbReference type="KEGG" id="slb:AWJ20_3402"/>
<evidence type="ECO:0000313" key="3">
    <source>
        <dbReference type="Proteomes" id="UP000189580"/>
    </source>
</evidence>
<dbReference type="OrthoDB" id="2100652at2759"/>
<dbReference type="AlphaFoldDB" id="A0A167FVQ6"/>
<dbReference type="EMBL" id="CP014503">
    <property type="protein sequence ID" value="ANB15758.1"/>
    <property type="molecule type" value="Genomic_DNA"/>
</dbReference>
<dbReference type="GeneID" id="30035421"/>
<dbReference type="Proteomes" id="UP000189580">
    <property type="component" value="Chromosome b"/>
</dbReference>
<dbReference type="Pfam" id="PF08695">
    <property type="entry name" value="Coa1"/>
    <property type="match status" value="1"/>
</dbReference>
<dbReference type="InterPro" id="IPR042432">
    <property type="entry name" value="Coa1_fungi"/>
</dbReference>